<keyword evidence="7" id="KW-1185">Reference proteome</keyword>
<comment type="subcellular location">
    <subcellularLocation>
        <location evidence="1">Cytoplasm</location>
        <location evidence="1">Cytoskeleton</location>
        <location evidence="1">Microtubule organizing center</location>
        <location evidence="1">Centrosome</location>
    </subcellularLocation>
</comment>
<dbReference type="PANTHER" id="PTHR31144">
    <property type="entry name" value="UPF0602 PROTEIN C4ORF47"/>
    <property type="match status" value="1"/>
</dbReference>
<proteinExistence type="inferred from homology"/>
<name>A0ABQ9JYI3_9CUCU</name>
<comment type="caution">
    <text evidence="6">The sequence shown here is derived from an EMBL/GenBank/DDBJ whole genome shotgun (WGS) entry which is preliminary data.</text>
</comment>
<keyword evidence="2" id="KW-0963">Cytoplasm</keyword>
<sequence>MVEKFPEWANLYGKPDMERLGLFSEMPYMNGKGYVSLFPKPAVTKGRNIMGEGPKSKNATQAGYFDKEYRRLFTGEAIKGRGRKPVDKYGEKAKYKQYGIVLNGPMRTTHHPQPYFDNNPYPNPPNIKPGPTYVKPKETGPGPLPPGIIVPIGKHKLPGAECFDTFPEYKANKYVTTYDLIKPRKNTGGIFYPQSMAQKSLNTTHMISDKMHNFKVNRTNYTTYEPKYIKYLVD</sequence>
<evidence type="ECO:0000256" key="4">
    <source>
        <dbReference type="ARBA" id="ARBA00035656"/>
    </source>
</evidence>
<dbReference type="Pfam" id="PF15239">
    <property type="entry name" value="CFAP96-like"/>
    <property type="match status" value="2"/>
</dbReference>
<dbReference type="InterPro" id="IPR029358">
    <property type="entry name" value="CFAP96"/>
</dbReference>
<keyword evidence="3" id="KW-0206">Cytoskeleton</keyword>
<evidence type="ECO:0000256" key="5">
    <source>
        <dbReference type="ARBA" id="ARBA00035693"/>
    </source>
</evidence>
<evidence type="ECO:0000256" key="1">
    <source>
        <dbReference type="ARBA" id="ARBA00004300"/>
    </source>
</evidence>
<protein>
    <recommendedName>
        <fullName evidence="5">Cilia-and flagella-associated protein 96</fullName>
    </recommendedName>
</protein>
<dbReference type="EMBL" id="JAPWTJ010000127">
    <property type="protein sequence ID" value="KAJ8982387.1"/>
    <property type="molecule type" value="Genomic_DNA"/>
</dbReference>
<comment type="similarity">
    <text evidence="4">Belongs to the CFAP96 family.</text>
</comment>
<evidence type="ECO:0000256" key="2">
    <source>
        <dbReference type="ARBA" id="ARBA00022490"/>
    </source>
</evidence>
<accession>A0ABQ9JYI3</accession>
<reference evidence="6" key="1">
    <citation type="journal article" date="2023" name="Insect Mol. Biol.">
        <title>Genome sequencing provides insights into the evolution of gene families encoding plant cell wall-degrading enzymes in longhorned beetles.</title>
        <authorList>
            <person name="Shin N.R."/>
            <person name="Okamura Y."/>
            <person name="Kirsch R."/>
            <person name="Pauchet Y."/>
        </authorList>
    </citation>
    <scope>NUCLEOTIDE SEQUENCE</scope>
    <source>
        <strain evidence="6">MMC_N1</strain>
    </source>
</reference>
<dbReference type="Proteomes" id="UP001162164">
    <property type="component" value="Unassembled WGS sequence"/>
</dbReference>
<dbReference type="PANTHER" id="PTHR31144:SF1">
    <property type="entry name" value="UPF0602 PROTEIN C4ORF47"/>
    <property type="match status" value="1"/>
</dbReference>
<organism evidence="6 7">
    <name type="scientific">Molorchus minor</name>
    <dbReference type="NCBI Taxonomy" id="1323400"/>
    <lineage>
        <taxon>Eukaryota</taxon>
        <taxon>Metazoa</taxon>
        <taxon>Ecdysozoa</taxon>
        <taxon>Arthropoda</taxon>
        <taxon>Hexapoda</taxon>
        <taxon>Insecta</taxon>
        <taxon>Pterygota</taxon>
        <taxon>Neoptera</taxon>
        <taxon>Endopterygota</taxon>
        <taxon>Coleoptera</taxon>
        <taxon>Polyphaga</taxon>
        <taxon>Cucujiformia</taxon>
        <taxon>Chrysomeloidea</taxon>
        <taxon>Cerambycidae</taxon>
        <taxon>Lamiinae</taxon>
        <taxon>Monochamini</taxon>
        <taxon>Molorchus</taxon>
    </lineage>
</organism>
<evidence type="ECO:0000313" key="6">
    <source>
        <dbReference type="EMBL" id="KAJ8982387.1"/>
    </source>
</evidence>
<evidence type="ECO:0000256" key="3">
    <source>
        <dbReference type="ARBA" id="ARBA00023212"/>
    </source>
</evidence>
<gene>
    <name evidence="6" type="ORF">NQ317_009642</name>
</gene>
<evidence type="ECO:0000313" key="7">
    <source>
        <dbReference type="Proteomes" id="UP001162164"/>
    </source>
</evidence>